<organism evidence="1 2">
    <name type="scientific">Gossypium stocksii</name>
    <dbReference type="NCBI Taxonomy" id="47602"/>
    <lineage>
        <taxon>Eukaryota</taxon>
        <taxon>Viridiplantae</taxon>
        <taxon>Streptophyta</taxon>
        <taxon>Embryophyta</taxon>
        <taxon>Tracheophyta</taxon>
        <taxon>Spermatophyta</taxon>
        <taxon>Magnoliopsida</taxon>
        <taxon>eudicotyledons</taxon>
        <taxon>Gunneridae</taxon>
        <taxon>Pentapetalae</taxon>
        <taxon>rosids</taxon>
        <taxon>malvids</taxon>
        <taxon>Malvales</taxon>
        <taxon>Malvaceae</taxon>
        <taxon>Malvoideae</taxon>
        <taxon>Gossypium</taxon>
    </lineage>
</organism>
<dbReference type="Proteomes" id="UP000828251">
    <property type="component" value="Unassembled WGS sequence"/>
</dbReference>
<evidence type="ECO:0000313" key="2">
    <source>
        <dbReference type="Proteomes" id="UP000828251"/>
    </source>
</evidence>
<evidence type="ECO:0000313" key="1">
    <source>
        <dbReference type="EMBL" id="KAH1130404.1"/>
    </source>
</evidence>
<reference evidence="1 2" key="1">
    <citation type="journal article" date="2021" name="Plant Biotechnol. J.">
        <title>Multi-omics assisted identification of the key and species-specific regulatory components of drought-tolerant mechanisms in Gossypium stocksii.</title>
        <authorList>
            <person name="Yu D."/>
            <person name="Ke L."/>
            <person name="Zhang D."/>
            <person name="Wu Y."/>
            <person name="Sun Y."/>
            <person name="Mei J."/>
            <person name="Sun J."/>
            <person name="Sun Y."/>
        </authorList>
    </citation>
    <scope>NUCLEOTIDE SEQUENCE [LARGE SCALE GENOMIC DNA]</scope>
    <source>
        <strain evidence="2">cv. E1</strain>
        <tissue evidence="1">Leaf</tissue>
    </source>
</reference>
<keyword evidence="2" id="KW-1185">Reference proteome</keyword>
<feature type="non-terminal residue" evidence="1">
    <location>
        <position position="69"/>
    </location>
</feature>
<dbReference type="EMBL" id="JAIQCV010000001">
    <property type="protein sequence ID" value="KAH1130404.1"/>
    <property type="molecule type" value="Genomic_DNA"/>
</dbReference>
<accession>A0A9D3WJT1</accession>
<protein>
    <submittedName>
        <fullName evidence="1">Uncharacterized protein</fullName>
    </submittedName>
</protein>
<proteinExistence type="predicted"/>
<sequence>LGLVIADRKVVEMHQFFKDLSNIFSIASAFSKQHNELQRAQASEITCLLSINKLATGIGTNQIDTLQLP</sequence>
<dbReference type="AlphaFoldDB" id="A0A9D3WJT1"/>
<gene>
    <name evidence="1" type="ORF">J1N35_001782</name>
</gene>
<feature type="non-terminal residue" evidence="1">
    <location>
        <position position="1"/>
    </location>
</feature>
<name>A0A9D3WJT1_9ROSI</name>
<comment type="caution">
    <text evidence="1">The sequence shown here is derived from an EMBL/GenBank/DDBJ whole genome shotgun (WGS) entry which is preliminary data.</text>
</comment>